<dbReference type="InterPro" id="IPR027268">
    <property type="entry name" value="Peptidase_M4/M1_CTD_sf"/>
</dbReference>
<feature type="transmembrane region" description="Helical" evidence="1">
    <location>
        <begin position="477"/>
        <end position="501"/>
    </location>
</feature>
<organism evidence="3 4">
    <name type="scientific">Rhodospirillum centenum (strain ATCC 51521 / SW)</name>
    <dbReference type="NCBI Taxonomy" id="414684"/>
    <lineage>
        <taxon>Bacteria</taxon>
        <taxon>Pseudomonadati</taxon>
        <taxon>Pseudomonadota</taxon>
        <taxon>Alphaproteobacteria</taxon>
        <taxon>Rhodospirillales</taxon>
        <taxon>Rhodospirillaceae</taxon>
        <taxon>Rhodospirillum</taxon>
    </lineage>
</organism>
<dbReference type="GO" id="GO:0008237">
    <property type="term" value="F:metallopeptidase activity"/>
    <property type="evidence" value="ECO:0007669"/>
    <property type="project" value="InterPro"/>
</dbReference>
<dbReference type="eggNOG" id="COG0308">
    <property type="taxonomic scope" value="Bacteria"/>
</dbReference>
<feature type="transmembrane region" description="Helical" evidence="1">
    <location>
        <begin position="322"/>
        <end position="340"/>
    </location>
</feature>
<keyword evidence="1" id="KW-0472">Membrane</keyword>
<sequence length="1211" mass="135374">MFGRIAAFELRYQLRQPAFWVSFLSFFLLTFLSMVIDNVQIGSGGGTHANSPFAVVQTMLIMSLIGMFIPVSIIPGTVLRDPESGMAGIVYSYPLRPLPFLMGRFTGAYIAVILGFLGAPLGTALGSFMWWLDPETLGPFRPGDYLYALGVMVMPNLLVTSGLFFAVAAATRSQFAVYSSLIALLVLWVTSRQLIDGPETQTLEAMLDPFGIVASGQVMRYWTVFERNGMLVPFDGLLLWNRVLWLGIAVVLVGLALALFRFRTQPRSEGRRRRLAEKAEAAPVAPARRPPAAARRAAPGAAAWRQLAARTRLEAVGVMKSPGFLVILALGIFNTTGALIGMDQLYGTEVYPVTRVVTNLIMGAFSIVPLIVLVYYSAELVWRDRQQKTHEIVTACPVPGWVFVLSKLTAMTVVVAALFTVATLVGIVSQLLRGFTAIELDLYLGQLFFFFGVPLMFIGVLSILVQALSPNKFVGMLLVVGFFLLTIVAAQMGLSDNLLIYGSTPSVPLSDMNGWGHFAKAALWFMLYWGFAAGLLMVLAHRLWPGAVPAPLGQRLRGLGRGWTPASATLAAACLTGFVGTGGWIAYNTHVLNEVVSNDAQLDRQAVFERTYRQYEDVPQPIITDVKVDIDLYPEIRRYEARGRYVLENRTGQPLGEVHVLYSPDVDVVDQAIPGARTTHEDRDFNYFIFALDTPLEPGGTLDLSFTTRQENPGFKNDGDVTSILYNGSFLNNMEVAPFIGFSRDMLLKDRNERRKRGLEPLDRMAKLEDEEARRHNYLRRDSHWVGFETTVSTSPDQIAIAPGYLQREWMENGRRYFHYRMDAPILNFYSWLSARYTVATDKWKDVDLSVYYHAPHAYNVPRMLDAMKKSLDYFTAAFSPYQHRQLRILEFPAYQSFAQSFPNTVPYSESIGFIADNRDPEDIDYVFYVTAHEVAHQWWAHQVMGGDVQGSTLLSETLAQYSALMVMEKEYGPDKIRRFLKYELDRYLRGRGGEEREELPIYRVENQQYIHYRKGSLVMYALKDQIGEDMVNRALARLVKETGYRSDPYPTSLDLLRILREEAGPEHQQLITDLFERIVLYDLKVASHTVERTPDGKFKVRLTLAAGKAEADGEGRETPLPLDDRIDIGVFAKDPADPGFSAADVIYLQKHRIDSADPVIELVVDREPAAVGVDPYNKLIDRNSDDNLARHAPAATLPAGGGGGAQPVSR</sequence>
<protein>
    <recommendedName>
        <fullName evidence="2">Peptidase M1 membrane alanine aminopeptidase domain-containing protein</fullName>
    </recommendedName>
</protein>
<feature type="transmembrane region" description="Helical" evidence="1">
    <location>
        <begin position="145"/>
        <end position="168"/>
    </location>
</feature>
<feature type="domain" description="Peptidase M1 membrane alanine aminopeptidase" evidence="2">
    <location>
        <begin position="865"/>
        <end position="1065"/>
    </location>
</feature>
<gene>
    <name evidence="3" type="ordered locus">RC1_1687</name>
</gene>
<feature type="transmembrane region" description="Helical" evidence="1">
    <location>
        <begin position="408"/>
        <end position="431"/>
    </location>
</feature>
<dbReference type="PANTHER" id="PTHR43471">
    <property type="entry name" value="ABC TRANSPORTER PERMEASE"/>
    <property type="match status" value="1"/>
</dbReference>
<evidence type="ECO:0000259" key="2">
    <source>
        <dbReference type="Pfam" id="PF01433"/>
    </source>
</evidence>
<feature type="transmembrane region" description="Helical" evidence="1">
    <location>
        <begin position="175"/>
        <end position="195"/>
    </location>
</feature>
<dbReference type="eggNOG" id="COG1277">
    <property type="taxonomic scope" value="Bacteria"/>
</dbReference>
<dbReference type="Pfam" id="PF01433">
    <property type="entry name" value="Peptidase_M1"/>
    <property type="match status" value="1"/>
</dbReference>
<dbReference type="InterPro" id="IPR014782">
    <property type="entry name" value="Peptidase_M1_dom"/>
</dbReference>
<keyword evidence="4" id="KW-1185">Reference proteome</keyword>
<feature type="transmembrane region" description="Helical" evidence="1">
    <location>
        <begin position="521"/>
        <end position="544"/>
    </location>
</feature>
<dbReference type="STRING" id="414684.RC1_1687"/>
<dbReference type="Gene3D" id="1.10.390.10">
    <property type="entry name" value="Neutral Protease Domain 2"/>
    <property type="match status" value="1"/>
</dbReference>
<reference evidence="3 4" key="1">
    <citation type="journal article" date="2010" name="BMC Genomics">
        <title>Metabolic flexibility revealed in the genome of the cyst-forming alpha-1 proteobacterium Rhodospirillum centenum.</title>
        <authorList>
            <person name="Lu Y.K."/>
            <person name="Marden J."/>
            <person name="Han M."/>
            <person name="Swingley W.D."/>
            <person name="Mastrian S.D."/>
            <person name="Chowdhury S.R."/>
            <person name="Hao J."/>
            <person name="Helmy T."/>
            <person name="Kim S."/>
            <person name="Kurdoglu A.A."/>
            <person name="Matthies H.J."/>
            <person name="Rollo D."/>
            <person name="Stothard P."/>
            <person name="Blankenship R.E."/>
            <person name="Bauer C.E."/>
            <person name="Touchman J.W."/>
        </authorList>
    </citation>
    <scope>NUCLEOTIDE SEQUENCE [LARGE SCALE GENOMIC DNA]</scope>
    <source>
        <strain evidence="4">ATCC 51521 / SW</strain>
    </source>
</reference>
<dbReference type="Proteomes" id="UP000001591">
    <property type="component" value="Chromosome"/>
</dbReference>
<dbReference type="AlphaFoldDB" id="B6INI8"/>
<dbReference type="OrthoDB" id="100605at2"/>
<feature type="transmembrane region" description="Helical" evidence="1">
    <location>
        <begin position="565"/>
        <end position="587"/>
    </location>
</feature>
<dbReference type="EMBL" id="CP000613">
    <property type="protein sequence ID" value="ACI99085.1"/>
    <property type="molecule type" value="Genomic_DNA"/>
</dbReference>
<feature type="transmembrane region" description="Helical" evidence="1">
    <location>
        <begin position="360"/>
        <end position="378"/>
    </location>
</feature>
<accession>B6INI8</accession>
<evidence type="ECO:0000313" key="3">
    <source>
        <dbReference type="EMBL" id="ACI99085.1"/>
    </source>
</evidence>
<feature type="transmembrane region" description="Helical" evidence="1">
    <location>
        <begin position="243"/>
        <end position="262"/>
    </location>
</feature>
<dbReference type="GO" id="GO:0008270">
    <property type="term" value="F:zinc ion binding"/>
    <property type="evidence" value="ECO:0007669"/>
    <property type="project" value="InterPro"/>
</dbReference>
<feature type="transmembrane region" description="Helical" evidence="1">
    <location>
        <begin position="18"/>
        <end position="36"/>
    </location>
</feature>
<feature type="transmembrane region" description="Helical" evidence="1">
    <location>
        <begin position="56"/>
        <end position="79"/>
    </location>
</feature>
<dbReference type="KEGG" id="rce:RC1_1687"/>
<evidence type="ECO:0000313" key="4">
    <source>
        <dbReference type="Proteomes" id="UP000001591"/>
    </source>
</evidence>
<dbReference type="RefSeq" id="WP_012566870.1">
    <property type="nucleotide sequence ID" value="NC_011420.2"/>
</dbReference>
<dbReference type="HOGENOM" id="CLU_007999_0_0_5"/>
<feature type="transmembrane region" description="Helical" evidence="1">
    <location>
        <begin position="100"/>
        <end position="125"/>
    </location>
</feature>
<keyword evidence="1" id="KW-1133">Transmembrane helix</keyword>
<name>B6INI8_RHOCS</name>
<keyword evidence="1" id="KW-0812">Transmembrane</keyword>
<feature type="transmembrane region" description="Helical" evidence="1">
    <location>
        <begin position="443"/>
        <end position="465"/>
    </location>
</feature>
<evidence type="ECO:0000256" key="1">
    <source>
        <dbReference type="SAM" id="Phobius"/>
    </source>
</evidence>
<proteinExistence type="predicted"/>
<dbReference type="SUPFAM" id="SSF55486">
    <property type="entry name" value="Metalloproteases ('zincins'), catalytic domain"/>
    <property type="match status" value="1"/>
</dbReference>